<sequence>MVKLFDLLINTQLVLGVAACLRLVGVINWTYFPSLKRGLWLLPSPPTWRLLGHFLPRRYSFLTIAGWIDEYSPLITIRSETQKIIIIGRHKAAVEIMERQGGLQSDRPRSIAAGEILSGGQSIGFLHNGVKLRRIRRFVNGVKMHKWPSLTGTKCRPPQMSHAKHTVLDILDDPHNFHTHVVTYAASTILKITYGKTTRASATDPEGRKIRRLFDTFHKILRPGAYLVESIPWLKYLPWYAQDLKRQFKETRELYLNKLNHVKEQIQNKVDIGPSFVKYMLERNHLDYLTETEKAFLGGALFGASADVRRPTISSSSGSLHLGSLEMETIG</sequence>
<evidence type="ECO:0008006" key="11">
    <source>
        <dbReference type="Google" id="ProtNLM"/>
    </source>
</evidence>
<reference evidence="9 10" key="1">
    <citation type="submission" date="2014-04" db="EMBL/GenBank/DDBJ databases">
        <authorList>
            <consortium name="DOE Joint Genome Institute"/>
            <person name="Kuo A."/>
            <person name="Ruytinx J."/>
            <person name="Rineau F."/>
            <person name="Colpaert J."/>
            <person name="Kohler A."/>
            <person name="Nagy L.G."/>
            <person name="Floudas D."/>
            <person name="Copeland A."/>
            <person name="Barry K.W."/>
            <person name="Cichocki N."/>
            <person name="Veneault-Fourrey C."/>
            <person name="LaButti K."/>
            <person name="Lindquist E.A."/>
            <person name="Lipzen A."/>
            <person name="Lundell T."/>
            <person name="Morin E."/>
            <person name="Murat C."/>
            <person name="Sun H."/>
            <person name="Tunlid A."/>
            <person name="Henrissat B."/>
            <person name="Grigoriev I.V."/>
            <person name="Hibbett D.S."/>
            <person name="Martin F."/>
            <person name="Nordberg H.P."/>
            <person name="Cantor M.N."/>
            <person name="Hua S.X."/>
        </authorList>
    </citation>
    <scope>NUCLEOTIDE SEQUENCE [LARGE SCALE GENOMIC DNA]</scope>
    <source>
        <strain evidence="9 10">UH-Slu-Lm8-n1</strain>
    </source>
</reference>
<keyword evidence="8" id="KW-1133">Transmembrane helix</keyword>
<dbReference type="PANTHER" id="PTHR46300">
    <property type="entry name" value="P450, PUTATIVE (EUROFUNG)-RELATED-RELATED"/>
    <property type="match status" value="1"/>
</dbReference>
<protein>
    <recommendedName>
        <fullName evidence="11">Cytochrome P450</fullName>
    </recommendedName>
</protein>
<evidence type="ECO:0000256" key="2">
    <source>
        <dbReference type="ARBA" id="ARBA00010617"/>
    </source>
</evidence>
<keyword evidence="7" id="KW-0503">Monooxygenase</keyword>
<accession>A0A0D0BD25</accession>
<evidence type="ECO:0000256" key="8">
    <source>
        <dbReference type="SAM" id="Phobius"/>
    </source>
</evidence>
<dbReference type="EMBL" id="KN835273">
    <property type="protein sequence ID" value="KIK41303.1"/>
    <property type="molecule type" value="Genomic_DNA"/>
</dbReference>
<dbReference type="InterPro" id="IPR036396">
    <property type="entry name" value="Cyt_P450_sf"/>
</dbReference>
<dbReference type="GO" id="GO:0004497">
    <property type="term" value="F:monooxygenase activity"/>
    <property type="evidence" value="ECO:0007669"/>
    <property type="project" value="UniProtKB-KW"/>
</dbReference>
<dbReference type="GO" id="GO:0005506">
    <property type="term" value="F:iron ion binding"/>
    <property type="evidence" value="ECO:0007669"/>
    <property type="project" value="InterPro"/>
</dbReference>
<organism evidence="9 10">
    <name type="scientific">Suillus luteus UH-Slu-Lm8-n1</name>
    <dbReference type="NCBI Taxonomy" id="930992"/>
    <lineage>
        <taxon>Eukaryota</taxon>
        <taxon>Fungi</taxon>
        <taxon>Dikarya</taxon>
        <taxon>Basidiomycota</taxon>
        <taxon>Agaricomycotina</taxon>
        <taxon>Agaricomycetes</taxon>
        <taxon>Agaricomycetidae</taxon>
        <taxon>Boletales</taxon>
        <taxon>Suillineae</taxon>
        <taxon>Suillaceae</taxon>
        <taxon>Suillus</taxon>
    </lineage>
</organism>
<keyword evidence="8" id="KW-0472">Membrane</keyword>
<keyword evidence="3" id="KW-0349">Heme</keyword>
<dbReference type="Proteomes" id="UP000054485">
    <property type="component" value="Unassembled WGS sequence"/>
</dbReference>
<dbReference type="HOGENOM" id="CLU_001570_2_2_1"/>
<comment type="similarity">
    <text evidence="2">Belongs to the cytochrome P450 family.</text>
</comment>
<reference evidence="10" key="2">
    <citation type="submission" date="2015-01" db="EMBL/GenBank/DDBJ databases">
        <title>Evolutionary Origins and Diversification of the Mycorrhizal Mutualists.</title>
        <authorList>
            <consortium name="DOE Joint Genome Institute"/>
            <consortium name="Mycorrhizal Genomics Consortium"/>
            <person name="Kohler A."/>
            <person name="Kuo A."/>
            <person name="Nagy L.G."/>
            <person name="Floudas D."/>
            <person name="Copeland A."/>
            <person name="Barry K.W."/>
            <person name="Cichocki N."/>
            <person name="Veneault-Fourrey C."/>
            <person name="LaButti K."/>
            <person name="Lindquist E.A."/>
            <person name="Lipzen A."/>
            <person name="Lundell T."/>
            <person name="Morin E."/>
            <person name="Murat C."/>
            <person name="Riley R."/>
            <person name="Ohm R."/>
            <person name="Sun H."/>
            <person name="Tunlid A."/>
            <person name="Henrissat B."/>
            <person name="Grigoriev I.V."/>
            <person name="Hibbett D.S."/>
            <person name="Martin F."/>
        </authorList>
    </citation>
    <scope>NUCLEOTIDE SEQUENCE [LARGE SCALE GENOMIC DNA]</scope>
    <source>
        <strain evidence="10">UH-Slu-Lm8-n1</strain>
    </source>
</reference>
<dbReference type="OrthoDB" id="2789670at2759"/>
<evidence type="ECO:0000256" key="1">
    <source>
        <dbReference type="ARBA" id="ARBA00001971"/>
    </source>
</evidence>
<evidence type="ECO:0000256" key="7">
    <source>
        <dbReference type="ARBA" id="ARBA00023033"/>
    </source>
</evidence>
<dbReference type="PROSITE" id="PS51257">
    <property type="entry name" value="PROKAR_LIPOPROTEIN"/>
    <property type="match status" value="1"/>
</dbReference>
<evidence type="ECO:0000256" key="3">
    <source>
        <dbReference type="ARBA" id="ARBA00022617"/>
    </source>
</evidence>
<dbReference type="InParanoid" id="A0A0D0BD25"/>
<gene>
    <name evidence="9" type="ORF">CY34DRAFT_13135</name>
</gene>
<dbReference type="STRING" id="930992.A0A0D0BD25"/>
<dbReference type="InterPro" id="IPR001128">
    <property type="entry name" value="Cyt_P450"/>
</dbReference>
<dbReference type="Gene3D" id="1.10.630.10">
    <property type="entry name" value="Cytochrome P450"/>
    <property type="match status" value="1"/>
</dbReference>
<proteinExistence type="inferred from homology"/>
<dbReference type="GO" id="GO:0016705">
    <property type="term" value="F:oxidoreductase activity, acting on paired donors, with incorporation or reduction of molecular oxygen"/>
    <property type="evidence" value="ECO:0007669"/>
    <property type="project" value="InterPro"/>
</dbReference>
<evidence type="ECO:0000313" key="10">
    <source>
        <dbReference type="Proteomes" id="UP000054485"/>
    </source>
</evidence>
<keyword evidence="4" id="KW-0479">Metal-binding</keyword>
<keyword evidence="5" id="KW-0560">Oxidoreductase</keyword>
<name>A0A0D0BD25_9AGAM</name>
<evidence type="ECO:0000256" key="5">
    <source>
        <dbReference type="ARBA" id="ARBA00023002"/>
    </source>
</evidence>
<dbReference type="AlphaFoldDB" id="A0A0D0BD25"/>
<dbReference type="Pfam" id="PF00067">
    <property type="entry name" value="p450"/>
    <property type="match status" value="1"/>
</dbReference>
<dbReference type="PANTHER" id="PTHR46300:SF1">
    <property type="entry name" value="P450, PUTATIVE (EUROFUNG)-RELATED"/>
    <property type="match status" value="1"/>
</dbReference>
<comment type="cofactor">
    <cofactor evidence="1">
        <name>heme</name>
        <dbReference type="ChEBI" id="CHEBI:30413"/>
    </cofactor>
</comment>
<dbReference type="InterPro" id="IPR050364">
    <property type="entry name" value="Cytochrome_P450_fung"/>
</dbReference>
<dbReference type="GO" id="GO:0020037">
    <property type="term" value="F:heme binding"/>
    <property type="evidence" value="ECO:0007669"/>
    <property type="project" value="InterPro"/>
</dbReference>
<feature type="transmembrane region" description="Helical" evidence="8">
    <location>
        <begin position="12"/>
        <end position="32"/>
    </location>
</feature>
<evidence type="ECO:0000256" key="6">
    <source>
        <dbReference type="ARBA" id="ARBA00023004"/>
    </source>
</evidence>
<keyword evidence="10" id="KW-1185">Reference proteome</keyword>
<keyword evidence="6" id="KW-0408">Iron</keyword>
<evidence type="ECO:0000256" key="4">
    <source>
        <dbReference type="ARBA" id="ARBA00022723"/>
    </source>
</evidence>
<keyword evidence="8" id="KW-0812">Transmembrane</keyword>
<evidence type="ECO:0000313" key="9">
    <source>
        <dbReference type="EMBL" id="KIK41303.1"/>
    </source>
</evidence>
<dbReference type="SUPFAM" id="SSF48264">
    <property type="entry name" value="Cytochrome P450"/>
    <property type="match status" value="1"/>
</dbReference>